<evidence type="ECO:0000313" key="7">
    <source>
        <dbReference type="EMBL" id="KFO33146.1"/>
    </source>
</evidence>
<evidence type="ECO:0000256" key="2">
    <source>
        <dbReference type="ARBA" id="ARBA00022448"/>
    </source>
</evidence>
<dbReference type="GO" id="GO:0000221">
    <property type="term" value="C:vacuolar proton-transporting V-type ATPase, V1 domain"/>
    <property type="evidence" value="ECO:0007669"/>
    <property type="project" value="TreeGrafter"/>
</dbReference>
<feature type="region of interest" description="Disordered" evidence="6">
    <location>
        <begin position="34"/>
        <end position="64"/>
    </location>
</feature>
<evidence type="ECO:0000256" key="1">
    <source>
        <dbReference type="ARBA" id="ARBA00010066"/>
    </source>
</evidence>
<dbReference type="GO" id="GO:0097401">
    <property type="term" value="P:synaptic vesicle lumen acidification"/>
    <property type="evidence" value="ECO:0007669"/>
    <property type="project" value="TreeGrafter"/>
</dbReference>
<evidence type="ECO:0000256" key="3">
    <source>
        <dbReference type="ARBA" id="ARBA00022781"/>
    </source>
</evidence>
<dbReference type="PANTHER" id="PTHR12713:SF12">
    <property type="entry name" value="V-TYPE PROTON ATPASE SUBUNIT G 1"/>
    <property type="match status" value="1"/>
</dbReference>
<comment type="subunit">
    <text evidence="5">V-ATPase is a heteromultimeric enzyme made up of two complexes: the ATP-hydrolytic V1 complex and the proton translocation V0 complex. The V1 complex consists of three catalytic AB heterodimers that form a heterohexamer, three peripheral stalks each consisting of EG heterodimers, one central rotor including subunits D and F, and the regulatory subunits C and H. The proton translocation complex V0 consists of the proton transport subunit a, a ring of proteolipid subunits c9c'', rotary subunit d, subunits e and f, and the accessory subunits ATP6AP1/Ac45 and ATP6AP2/PRR.</text>
</comment>
<sequence length="204" mass="23248">MRGSWFSGLNKWHQRSTYSGENSHAVWDVKQQMGMKRIGERSGKSKPKIKPKENKTSPLRTPTSPWLHLKGLVTGSIFQYIDGKSSCEPQQPWPASRRESSSCRRPGSGRGEGVRGLQAKEPEVEAQAEITQYRLQREKEFKAKEAVALGSQGSCCSEVEKETQEKMAVLQTYFRQNREEVLDDLLVFVCDTRPETHENYRIDG</sequence>
<gene>
    <name evidence="7" type="ORF">H920_05334</name>
</gene>
<dbReference type="Pfam" id="PF03179">
    <property type="entry name" value="V-ATPase_G"/>
    <property type="match status" value="1"/>
</dbReference>
<keyword evidence="3" id="KW-0375">Hydrogen ion transport</keyword>
<keyword evidence="4" id="KW-0406">Ion transport</keyword>
<keyword evidence="8" id="KW-1185">Reference proteome</keyword>
<protein>
    <submittedName>
        <fullName evidence="7">V-type proton ATPase subunit G 1</fullName>
    </submittedName>
</protein>
<proteinExistence type="inferred from homology"/>
<dbReference type="Gene3D" id="1.20.5.2950">
    <property type="match status" value="1"/>
</dbReference>
<dbReference type="Proteomes" id="UP000028990">
    <property type="component" value="Unassembled WGS sequence"/>
</dbReference>
<evidence type="ECO:0000256" key="5">
    <source>
        <dbReference type="ARBA" id="ARBA00046696"/>
    </source>
</evidence>
<accession>A0A091ECV9</accession>
<reference evidence="7 8" key="1">
    <citation type="submission" date="2013-11" db="EMBL/GenBank/DDBJ databases">
        <title>The Damaraland mole rat (Fukomys damarensis) genome and evolution of African mole rats.</title>
        <authorList>
            <person name="Gladyshev V.N."/>
            <person name="Fang X."/>
        </authorList>
    </citation>
    <scope>NUCLEOTIDE SEQUENCE [LARGE SCALE GENOMIC DNA]</scope>
    <source>
        <tissue evidence="7">Liver</tissue>
    </source>
</reference>
<dbReference type="GO" id="GO:0030672">
    <property type="term" value="C:synaptic vesicle membrane"/>
    <property type="evidence" value="ECO:0007669"/>
    <property type="project" value="TreeGrafter"/>
</dbReference>
<evidence type="ECO:0000256" key="4">
    <source>
        <dbReference type="ARBA" id="ARBA00023065"/>
    </source>
</evidence>
<keyword evidence="2" id="KW-0813">Transport</keyword>
<dbReference type="GO" id="GO:0046961">
    <property type="term" value="F:proton-transporting ATPase activity, rotational mechanism"/>
    <property type="evidence" value="ECO:0007669"/>
    <property type="project" value="InterPro"/>
</dbReference>
<organism evidence="7 8">
    <name type="scientific">Fukomys damarensis</name>
    <name type="common">Damaraland mole rat</name>
    <name type="synonym">Cryptomys damarensis</name>
    <dbReference type="NCBI Taxonomy" id="885580"/>
    <lineage>
        <taxon>Eukaryota</taxon>
        <taxon>Metazoa</taxon>
        <taxon>Chordata</taxon>
        <taxon>Craniata</taxon>
        <taxon>Vertebrata</taxon>
        <taxon>Euteleostomi</taxon>
        <taxon>Mammalia</taxon>
        <taxon>Eutheria</taxon>
        <taxon>Euarchontoglires</taxon>
        <taxon>Glires</taxon>
        <taxon>Rodentia</taxon>
        <taxon>Hystricomorpha</taxon>
        <taxon>Bathyergidae</taxon>
        <taxon>Fukomys</taxon>
    </lineage>
</organism>
<dbReference type="GO" id="GO:0016887">
    <property type="term" value="F:ATP hydrolysis activity"/>
    <property type="evidence" value="ECO:0007669"/>
    <property type="project" value="TreeGrafter"/>
</dbReference>
<dbReference type="EMBL" id="KN122104">
    <property type="protein sequence ID" value="KFO33146.1"/>
    <property type="molecule type" value="Genomic_DNA"/>
</dbReference>
<comment type="similarity">
    <text evidence="1">Belongs to the V-ATPase G subunit family.</text>
</comment>
<evidence type="ECO:0000313" key="8">
    <source>
        <dbReference type="Proteomes" id="UP000028990"/>
    </source>
</evidence>
<name>A0A091ECV9_FUKDA</name>
<dbReference type="AlphaFoldDB" id="A0A091ECV9"/>
<dbReference type="NCBIfam" id="TIGR01147">
    <property type="entry name" value="V_ATP_synt_G"/>
    <property type="match status" value="1"/>
</dbReference>
<dbReference type="PANTHER" id="PTHR12713">
    <property type="entry name" value="VACUOLAR ATP SYNTHASE SUBUNIT G"/>
    <property type="match status" value="1"/>
</dbReference>
<evidence type="ECO:0000256" key="6">
    <source>
        <dbReference type="SAM" id="MobiDB-lite"/>
    </source>
</evidence>
<dbReference type="InterPro" id="IPR005124">
    <property type="entry name" value="V-ATPase_G"/>
</dbReference>
<feature type="region of interest" description="Disordered" evidence="6">
    <location>
        <begin position="88"/>
        <end position="123"/>
    </location>
</feature>